<evidence type="ECO:0000313" key="2">
    <source>
        <dbReference type="EMBL" id="HJB37725.1"/>
    </source>
</evidence>
<evidence type="ECO:0000256" key="1">
    <source>
        <dbReference type="SAM" id="Phobius"/>
    </source>
</evidence>
<dbReference type="EMBL" id="DWXZ01000137">
    <property type="protein sequence ID" value="HJB37725.1"/>
    <property type="molecule type" value="Genomic_DNA"/>
</dbReference>
<organism evidence="2 3">
    <name type="scientific">Candidatus Acutalibacter ornithocaccae</name>
    <dbReference type="NCBI Taxonomy" id="2838416"/>
    <lineage>
        <taxon>Bacteria</taxon>
        <taxon>Bacillati</taxon>
        <taxon>Bacillota</taxon>
        <taxon>Clostridia</taxon>
        <taxon>Eubacteriales</taxon>
        <taxon>Acutalibacteraceae</taxon>
        <taxon>Acutalibacter</taxon>
    </lineage>
</organism>
<gene>
    <name evidence="2" type="ORF">H9942_06615</name>
</gene>
<evidence type="ECO:0008006" key="4">
    <source>
        <dbReference type="Google" id="ProtNLM"/>
    </source>
</evidence>
<keyword evidence="1" id="KW-0812">Transmembrane</keyword>
<feature type="transmembrane region" description="Helical" evidence="1">
    <location>
        <begin position="27"/>
        <end position="44"/>
    </location>
</feature>
<reference evidence="2" key="2">
    <citation type="submission" date="2021-04" db="EMBL/GenBank/DDBJ databases">
        <authorList>
            <person name="Gilroy R."/>
        </authorList>
    </citation>
    <scope>NUCLEOTIDE SEQUENCE</scope>
    <source>
        <strain evidence="2">ChiBcolR8-3208</strain>
    </source>
</reference>
<sequence length="129" mass="13282">MELFAIGICALCAVLFAALVQKTNKEYALLISLGTAAVLLLFLLERAGPVLQQVEDLAASGPLEGEAVGLMLRAVGITVVGQVVARLCKDAGESALAYTVELAARAAVLAAALPALGRFLEYLGEIAAL</sequence>
<dbReference type="AlphaFoldDB" id="A0A9D2LXT1"/>
<name>A0A9D2LXT1_9FIRM</name>
<dbReference type="Proteomes" id="UP000824214">
    <property type="component" value="Unassembled WGS sequence"/>
</dbReference>
<evidence type="ECO:0000313" key="3">
    <source>
        <dbReference type="Proteomes" id="UP000824214"/>
    </source>
</evidence>
<comment type="caution">
    <text evidence="2">The sequence shown here is derived from an EMBL/GenBank/DDBJ whole genome shotgun (WGS) entry which is preliminary data.</text>
</comment>
<keyword evidence="1" id="KW-0472">Membrane</keyword>
<accession>A0A9D2LXT1</accession>
<dbReference type="Pfam" id="PF06686">
    <property type="entry name" value="SpoIIIAC"/>
    <property type="match status" value="2"/>
</dbReference>
<dbReference type="InterPro" id="IPR025664">
    <property type="entry name" value="Spore_III_AC/AD"/>
</dbReference>
<keyword evidence="1" id="KW-1133">Transmembrane helix</keyword>
<proteinExistence type="predicted"/>
<reference evidence="2" key="1">
    <citation type="journal article" date="2021" name="PeerJ">
        <title>Extensive microbial diversity within the chicken gut microbiome revealed by metagenomics and culture.</title>
        <authorList>
            <person name="Gilroy R."/>
            <person name="Ravi A."/>
            <person name="Getino M."/>
            <person name="Pursley I."/>
            <person name="Horton D.L."/>
            <person name="Alikhan N.F."/>
            <person name="Baker D."/>
            <person name="Gharbi K."/>
            <person name="Hall N."/>
            <person name="Watson M."/>
            <person name="Adriaenssens E.M."/>
            <person name="Foster-Nyarko E."/>
            <person name="Jarju S."/>
            <person name="Secka A."/>
            <person name="Antonio M."/>
            <person name="Oren A."/>
            <person name="Chaudhuri R.R."/>
            <person name="La Ragione R."/>
            <person name="Hildebrand F."/>
            <person name="Pallen M.J."/>
        </authorList>
    </citation>
    <scope>NUCLEOTIDE SEQUENCE</scope>
    <source>
        <strain evidence="2">ChiBcolR8-3208</strain>
    </source>
</reference>
<protein>
    <recommendedName>
        <fullName evidence="4">Stage III sporulation protein AD</fullName>
    </recommendedName>
</protein>